<keyword evidence="5" id="KW-0520">NAD</keyword>
<name>A0A7W0CF48_9ACTN</name>
<dbReference type="PRINTS" id="PR00082">
    <property type="entry name" value="GLFDHDRGNASE"/>
</dbReference>
<organism evidence="9 10">
    <name type="scientific">Nonomuraea soli</name>
    <dbReference type="NCBI Taxonomy" id="1032476"/>
    <lineage>
        <taxon>Bacteria</taxon>
        <taxon>Bacillati</taxon>
        <taxon>Actinomycetota</taxon>
        <taxon>Actinomycetes</taxon>
        <taxon>Streptosporangiales</taxon>
        <taxon>Streptosporangiaceae</taxon>
        <taxon>Nonomuraea</taxon>
    </lineage>
</organism>
<dbReference type="InterPro" id="IPR036291">
    <property type="entry name" value="NAD(P)-bd_dom_sf"/>
</dbReference>
<dbReference type="InterPro" id="IPR006095">
    <property type="entry name" value="Glu/Leu/Phe/Val/Trp_DH"/>
</dbReference>
<evidence type="ECO:0000313" key="9">
    <source>
        <dbReference type="EMBL" id="MBA2890025.1"/>
    </source>
</evidence>
<evidence type="ECO:0000259" key="8">
    <source>
        <dbReference type="SMART" id="SM00839"/>
    </source>
</evidence>
<dbReference type="PANTHER" id="PTHR11606:SF13">
    <property type="entry name" value="GLUTAMATE DEHYDROGENASE 1, MITOCHONDRIAL"/>
    <property type="match status" value="1"/>
</dbReference>
<dbReference type="GO" id="GO:0000166">
    <property type="term" value="F:nucleotide binding"/>
    <property type="evidence" value="ECO:0007669"/>
    <property type="project" value="UniProtKB-KW"/>
</dbReference>
<keyword evidence="10" id="KW-1185">Reference proteome</keyword>
<evidence type="ECO:0000256" key="7">
    <source>
        <dbReference type="RuleBase" id="RU004417"/>
    </source>
</evidence>
<reference evidence="9 10" key="1">
    <citation type="submission" date="2020-07" db="EMBL/GenBank/DDBJ databases">
        <title>Genomic Encyclopedia of Type Strains, Phase IV (KMG-IV): sequencing the most valuable type-strain genomes for metagenomic binning, comparative biology and taxonomic classification.</title>
        <authorList>
            <person name="Goeker M."/>
        </authorList>
    </citation>
    <scope>NUCLEOTIDE SEQUENCE [LARGE SCALE GENOMIC DNA]</scope>
    <source>
        <strain evidence="9 10">DSM 45533</strain>
    </source>
</reference>
<dbReference type="SMART" id="SM00839">
    <property type="entry name" value="ELFV_dehydrog"/>
    <property type="match status" value="1"/>
</dbReference>
<dbReference type="Gene3D" id="3.40.50.10860">
    <property type="entry name" value="Leucine Dehydrogenase, chain A, domain 1"/>
    <property type="match status" value="1"/>
</dbReference>
<dbReference type="InterPro" id="IPR046346">
    <property type="entry name" value="Aminoacid_DH-like_N_sf"/>
</dbReference>
<protein>
    <recommendedName>
        <fullName evidence="3">Glutamate dehydrogenase</fullName>
    </recommendedName>
</protein>
<evidence type="ECO:0000256" key="5">
    <source>
        <dbReference type="PIRSR" id="PIRSR000185-2"/>
    </source>
</evidence>
<keyword evidence="2 3" id="KW-0560">Oxidoreductase</keyword>
<dbReference type="GO" id="GO:0004352">
    <property type="term" value="F:glutamate dehydrogenase (NAD+) activity"/>
    <property type="evidence" value="ECO:0007669"/>
    <property type="project" value="TreeGrafter"/>
</dbReference>
<accession>A0A7W0CF48</accession>
<dbReference type="PIRSF" id="PIRSF000185">
    <property type="entry name" value="Glu_DH"/>
    <property type="match status" value="1"/>
</dbReference>
<proteinExistence type="inferred from homology"/>
<comment type="similarity">
    <text evidence="1 3 7">Belongs to the Glu/Leu/Phe/Val dehydrogenases family.</text>
</comment>
<dbReference type="Proteomes" id="UP000530928">
    <property type="component" value="Unassembled WGS sequence"/>
</dbReference>
<dbReference type="AlphaFoldDB" id="A0A7W0CF48"/>
<feature type="domain" description="Glutamate/phenylalanine/leucine/valine/L-tryptophan dehydrogenase C-terminal" evidence="8">
    <location>
        <begin position="137"/>
        <end position="363"/>
    </location>
</feature>
<feature type="site" description="Important for catalysis" evidence="6">
    <location>
        <position position="110"/>
    </location>
</feature>
<sequence length="365" mass="37818">MHEWHADELGPAEVVHLRPMPGMEAVVVVDNLALGPAIGGVRLTPTVSTVEVARLARAMTLKNAAAGLPHGGGKAGIRRTADLDGISRERLMRAFARAIAHLTDYIPGPDMGTDESCMAIVHDEIGRAVGLPSALGGIPLDEVGATGYGLACCADALALKGLLVLEGADVVIEGFGAVGTHAALALAERGARVIGVSDSRGAVFNEQGLDVPKLVAFKRQGDQVAAFPGGVPRTAHTVGELDCDILVPAAQADVFDRRNAARVNARVILQGANLPATADAERIFHGRGVLSIPDIIANAGGVICAAVEHAGGSRTQAFAAIAEKIGDNVAELLDRTSRENCLPRQAAQTMALARIRAASGYRRSF</sequence>
<dbReference type="SUPFAM" id="SSF53223">
    <property type="entry name" value="Aminoacid dehydrogenase-like, N-terminal domain"/>
    <property type="match status" value="1"/>
</dbReference>
<feature type="active site" description="Proton donor" evidence="4">
    <location>
        <position position="74"/>
    </location>
</feature>
<dbReference type="Pfam" id="PF02812">
    <property type="entry name" value="ELFV_dehydrog_N"/>
    <property type="match status" value="1"/>
</dbReference>
<evidence type="ECO:0000256" key="2">
    <source>
        <dbReference type="ARBA" id="ARBA00023002"/>
    </source>
</evidence>
<dbReference type="Pfam" id="PF00208">
    <property type="entry name" value="ELFV_dehydrog"/>
    <property type="match status" value="1"/>
</dbReference>
<evidence type="ECO:0000256" key="4">
    <source>
        <dbReference type="PIRSR" id="PIRSR000185-1"/>
    </source>
</evidence>
<dbReference type="GO" id="GO:0006538">
    <property type="term" value="P:L-glutamate catabolic process"/>
    <property type="evidence" value="ECO:0007669"/>
    <property type="project" value="TreeGrafter"/>
</dbReference>
<dbReference type="SUPFAM" id="SSF51735">
    <property type="entry name" value="NAD(P)-binding Rossmann-fold domains"/>
    <property type="match status" value="1"/>
</dbReference>
<dbReference type="Gene3D" id="3.40.50.720">
    <property type="entry name" value="NAD(P)-binding Rossmann-like Domain"/>
    <property type="match status" value="1"/>
</dbReference>
<evidence type="ECO:0000256" key="3">
    <source>
        <dbReference type="PIRNR" id="PIRNR000185"/>
    </source>
</evidence>
<dbReference type="RefSeq" id="WP_181608755.1">
    <property type="nucleotide sequence ID" value="NZ_BAABAM010000001.1"/>
</dbReference>
<dbReference type="InterPro" id="IPR006096">
    <property type="entry name" value="Glu/Leu/Phe/Val/Trp_DH_C"/>
</dbReference>
<dbReference type="InterPro" id="IPR006097">
    <property type="entry name" value="Glu/Leu/Phe/Val/Trp_DH_dimer"/>
</dbReference>
<evidence type="ECO:0000256" key="1">
    <source>
        <dbReference type="ARBA" id="ARBA00006382"/>
    </source>
</evidence>
<dbReference type="InterPro" id="IPR014362">
    <property type="entry name" value="Glu_DH"/>
</dbReference>
<dbReference type="EMBL" id="JACDUR010000001">
    <property type="protein sequence ID" value="MBA2890025.1"/>
    <property type="molecule type" value="Genomic_DNA"/>
</dbReference>
<feature type="binding site" evidence="5">
    <location>
        <position position="146"/>
    </location>
    <ligand>
        <name>NAD(+)</name>
        <dbReference type="ChEBI" id="CHEBI:57540"/>
    </ligand>
</feature>
<keyword evidence="5" id="KW-0547">Nucleotide-binding</keyword>
<evidence type="ECO:0000256" key="6">
    <source>
        <dbReference type="PIRSR" id="PIRSR000185-3"/>
    </source>
</evidence>
<evidence type="ECO:0000313" key="10">
    <source>
        <dbReference type="Proteomes" id="UP000530928"/>
    </source>
</evidence>
<comment type="caution">
    <text evidence="9">The sequence shown here is derived from an EMBL/GenBank/DDBJ whole genome shotgun (WGS) entry which is preliminary data.</text>
</comment>
<gene>
    <name evidence="9" type="ORF">HNR30_001360</name>
</gene>
<feature type="binding site" evidence="5">
    <location>
        <position position="62"/>
    </location>
    <ligand>
        <name>substrate</name>
    </ligand>
</feature>
<dbReference type="PANTHER" id="PTHR11606">
    <property type="entry name" value="GLUTAMATE DEHYDROGENASE"/>
    <property type="match status" value="1"/>
</dbReference>